<proteinExistence type="inferred from homology"/>
<feature type="domain" description="Thioredoxin" evidence="7">
    <location>
        <begin position="18"/>
        <end position="167"/>
    </location>
</feature>
<dbReference type="AlphaFoldDB" id="I4B4T1"/>
<sequence length="168" mass="17813">MANVTLRGKEIHTVGTLPPIGSNVPDFRLTKQDLSEIKPADLAGKKVIYNIFPSIDTATCAASVRKFNEQAAAVENTTIVCVSADLPFALKRFCGAEGINNVVAASDLRDKSFGKVWGLTFTDGPLEGLLSRAVVVTDTNGKVVYTEQVAEIGNEPDYDKALAAAKGA</sequence>
<dbReference type="RefSeq" id="WP_014802799.1">
    <property type="nucleotide sequence ID" value="NC_018020.1"/>
</dbReference>
<evidence type="ECO:0000256" key="6">
    <source>
        <dbReference type="HAMAP-Rule" id="MF_00269"/>
    </source>
</evidence>
<dbReference type="STRING" id="869212.Turpa_1640"/>
<dbReference type="InterPro" id="IPR050455">
    <property type="entry name" value="Tpx_Peroxidase_subfamily"/>
</dbReference>
<comment type="function">
    <text evidence="6">Thiol-specific peroxidase that catalyzes the reduction of hydrogen peroxide and organic hydroperoxides to water and alcohols, respectively. Plays a role in cell protection against oxidative stress by detoxifying peroxides.</text>
</comment>
<dbReference type="InterPro" id="IPR018219">
    <property type="entry name" value="Tpx_CS"/>
</dbReference>
<dbReference type="InterPro" id="IPR036249">
    <property type="entry name" value="Thioredoxin-like_sf"/>
</dbReference>
<evidence type="ECO:0000256" key="2">
    <source>
        <dbReference type="ARBA" id="ARBA00022862"/>
    </source>
</evidence>
<dbReference type="Gene3D" id="3.40.30.10">
    <property type="entry name" value="Glutaredoxin"/>
    <property type="match status" value="1"/>
</dbReference>
<dbReference type="EC" id="1.11.1.24" evidence="6"/>
<keyword evidence="2 6" id="KW-0049">Antioxidant</keyword>
<evidence type="ECO:0000256" key="1">
    <source>
        <dbReference type="ARBA" id="ARBA00022559"/>
    </source>
</evidence>
<dbReference type="Pfam" id="PF08534">
    <property type="entry name" value="Redoxin"/>
    <property type="match status" value="1"/>
</dbReference>
<protein>
    <recommendedName>
        <fullName evidence="6">Thiol peroxidase</fullName>
        <shortName evidence="6">Tpx</shortName>
        <ecNumber evidence="6">1.11.1.24</ecNumber>
    </recommendedName>
    <alternativeName>
        <fullName evidence="6">Peroxiredoxin tpx</fullName>
        <shortName evidence="6">Prx</shortName>
    </alternativeName>
    <alternativeName>
        <fullName evidence="6">Thioredoxin peroxidase</fullName>
    </alternativeName>
    <alternativeName>
        <fullName evidence="6">Thioredoxin-dependent peroxiredoxin</fullName>
    </alternativeName>
</protein>
<keyword evidence="9" id="KW-1185">Reference proteome</keyword>
<evidence type="ECO:0000256" key="4">
    <source>
        <dbReference type="ARBA" id="ARBA00023157"/>
    </source>
</evidence>
<keyword evidence="3 6" id="KW-0560">Oxidoreductase</keyword>
<dbReference type="InterPro" id="IPR002065">
    <property type="entry name" value="TPX"/>
</dbReference>
<evidence type="ECO:0000256" key="5">
    <source>
        <dbReference type="ARBA" id="ARBA00023284"/>
    </source>
</evidence>
<feature type="active site" description="Cysteine sulfenic acid (-SOH) intermediate" evidence="6">
    <location>
        <position position="60"/>
    </location>
</feature>
<comment type="similarity">
    <text evidence="6">Belongs to the peroxiredoxin family. Tpx subfamily.</text>
</comment>
<evidence type="ECO:0000313" key="9">
    <source>
        <dbReference type="Proteomes" id="UP000006048"/>
    </source>
</evidence>
<dbReference type="SUPFAM" id="SSF52833">
    <property type="entry name" value="Thioredoxin-like"/>
    <property type="match status" value="1"/>
</dbReference>
<keyword evidence="4 6" id="KW-1015">Disulfide bond</keyword>
<dbReference type="OrthoDB" id="9781543at2"/>
<dbReference type="EMBL" id="CP002959">
    <property type="protein sequence ID" value="AFM12288.1"/>
    <property type="molecule type" value="Genomic_DNA"/>
</dbReference>
<dbReference type="KEGG" id="tpx:Turpa_1640"/>
<dbReference type="PANTHER" id="PTHR43110">
    <property type="entry name" value="THIOL PEROXIDASE"/>
    <property type="match status" value="1"/>
</dbReference>
<keyword evidence="1 6" id="KW-0575">Peroxidase</keyword>
<dbReference type="PATRIC" id="fig|869212.3.peg.1633"/>
<comment type="miscellaneous">
    <text evidence="6">The active site is a conserved redox-active cysteine residue, the peroxidatic cysteine (C(P)), which makes the nucleophilic attack on the peroxide substrate. The peroxide oxidizes the C(P)-SH to cysteine sulfenic acid (C(P)-SOH), which then reacts with another cysteine residue, the resolving cysteine (C(R)), to form a disulfide bridge. The disulfide is subsequently reduced by an appropriate electron donor to complete the catalytic cycle. In this atypical 2-Cys peroxiredoxin, C(R) is present in the same subunit to form an intramolecular disulfide. The disulfide is subsequently reduced by thioredoxin.</text>
</comment>
<reference evidence="8 9" key="1">
    <citation type="submission" date="2012-06" db="EMBL/GenBank/DDBJ databases">
        <title>The complete chromosome of genome of Turneriella parva DSM 21527.</title>
        <authorList>
            <consortium name="US DOE Joint Genome Institute (JGI-PGF)"/>
            <person name="Lucas S."/>
            <person name="Han J."/>
            <person name="Lapidus A."/>
            <person name="Bruce D."/>
            <person name="Goodwin L."/>
            <person name="Pitluck S."/>
            <person name="Peters L."/>
            <person name="Kyrpides N."/>
            <person name="Mavromatis K."/>
            <person name="Ivanova N."/>
            <person name="Mikhailova N."/>
            <person name="Chertkov O."/>
            <person name="Detter J.C."/>
            <person name="Tapia R."/>
            <person name="Han C."/>
            <person name="Land M."/>
            <person name="Hauser L."/>
            <person name="Markowitz V."/>
            <person name="Cheng J.-F."/>
            <person name="Hugenholtz P."/>
            <person name="Woyke T."/>
            <person name="Wu D."/>
            <person name="Gronow S."/>
            <person name="Wellnitz S."/>
            <person name="Brambilla E."/>
            <person name="Klenk H.-P."/>
            <person name="Eisen J.A."/>
        </authorList>
    </citation>
    <scope>NUCLEOTIDE SEQUENCE [LARGE SCALE GENOMIC DNA]</scope>
    <source>
        <strain evidence="9">ATCC BAA-1111 / DSM 21527 / NCTC 11395 / H</strain>
    </source>
</reference>
<feature type="disulfide bond" description="Redox-active" evidence="6">
    <location>
        <begin position="60"/>
        <end position="94"/>
    </location>
</feature>
<dbReference type="Proteomes" id="UP000006048">
    <property type="component" value="Chromosome"/>
</dbReference>
<keyword evidence="5 6" id="KW-0676">Redox-active center</keyword>
<comment type="catalytic activity">
    <reaction evidence="6">
        <text>a hydroperoxide + [thioredoxin]-dithiol = an alcohol + [thioredoxin]-disulfide + H2O</text>
        <dbReference type="Rhea" id="RHEA:62620"/>
        <dbReference type="Rhea" id="RHEA-COMP:10698"/>
        <dbReference type="Rhea" id="RHEA-COMP:10700"/>
        <dbReference type="ChEBI" id="CHEBI:15377"/>
        <dbReference type="ChEBI" id="CHEBI:29950"/>
        <dbReference type="ChEBI" id="CHEBI:30879"/>
        <dbReference type="ChEBI" id="CHEBI:35924"/>
        <dbReference type="ChEBI" id="CHEBI:50058"/>
        <dbReference type="EC" id="1.11.1.24"/>
    </reaction>
</comment>
<dbReference type="InterPro" id="IPR013740">
    <property type="entry name" value="Redoxin"/>
</dbReference>
<gene>
    <name evidence="6" type="primary">tpx</name>
    <name evidence="8" type="ordered locus">Turpa_1640</name>
</gene>
<organism evidence="8 9">
    <name type="scientific">Turneriella parva (strain ATCC BAA-1111 / DSM 21527 / NCTC 11395 / H)</name>
    <name type="common">Leptospira parva</name>
    <dbReference type="NCBI Taxonomy" id="869212"/>
    <lineage>
        <taxon>Bacteria</taxon>
        <taxon>Pseudomonadati</taxon>
        <taxon>Spirochaetota</taxon>
        <taxon>Spirochaetia</taxon>
        <taxon>Leptospirales</taxon>
        <taxon>Leptospiraceae</taxon>
        <taxon>Turneriella</taxon>
    </lineage>
</organism>
<dbReference type="PANTHER" id="PTHR43110:SF1">
    <property type="entry name" value="THIOL PEROXIDASE"/>
    <property type="match status" value="1"/>
</dbReference>
<comment type="subunit">
    <text evidence="6">Homodimer.</text>
</comment>
<name>I4B4T1_TURPD</name>
<dbReference type="PROSITE" id="PS51352">
    <property type="entry name" value="THIOREDOXIN_2"/>
    <property type="match status" value="1"/>
</dbReference>
<dbReference type="NCBIfam" id="NF001808">
    <property type="entry name" value="PRK00522.1"/>
    <property type="match status" value="1"/>
</dbReference>
<dbReference type="HAMAP" id="MF_00269">
    <property type="entry name" value="Tpx"/>
    <property type="match status" value="1"/>
</dbReference>
<evidence type="ECO:0000259" key="7">
    <source>
        <dbReference type="PROSITE" id="PS51352"/>
    </source>
</evidence>
<accession>I4B4T1</accession>
<evidence type="ECO:0000256" key="3">
    <source>
        <dbReference type="ARBA" id="ARBA00023002"/>
    </source>
</evidence>
<evidence type="ECO:0000313" key="8">
    <source>
        <dbReference type="EMBL" id="AFM12288.1"/>
    </source>
</evidence>
<dbReference type="HOGENOM" id="CLU_042529_12_2_12"/>
<dbReference type="PROSITE" id="PS01265">
    <property type="entry name" value="TPX"/>
    <property type="match status" value="1"/>
</dbReference>
<dbReference type="GO" id="GO:0008379">
    <property type="term" value="F:thioredoxin peroxidase activity"/>
    <property type="evidence" value="ECO:0007669"/>
    <property type="project" value="UniProtKB-UniRule"/>
</dbReference>
<dbReference type="CDD" id="cd03014">
    <property type="entry name" value="PRX_Atyp2cys"/>
    <property type="match status" value="1"/>
</dbReference>
<dbReference type="InterPro" id="IPR013766">
    <property type="entry name" value="Thioredoxin_domain"/>
</dbReference>